<dbReference type="Gene3D" id="3.40.50.1820">
    <property type="entry name" value="alpha/beta hydrolase"/>
    <property type="match status" value="1"/>
</dbReference>
<dbReference type="PRINTS" id="PR00111">
    <property type="entry name" value="ABHYDROLASE"/>
</dbReference>
<evidence type="ECO:0000256" key="1">
    <source>
        <dbReference type="ARBA" id="ARBA00022801"/>
    </source>
</evidence>
<name>A0ABU7L8J5_9NOCA</name>
<accession>A0ABU7L8J5</accession>
<dbReference type="PRINTS" id="PR00412">
    <property type="entry name" value="EPOXHYDRLASE"/>
</dbReference>
<dbReference type="InterPro" id="IPR029058">
    <property type="entry name" value="AB_hydrolase_fold"/>
</dbReference>
<keyword evidence="4" id="KW-1185">Reference proteome</keyword>
<dbReference type="PANTHER" id="PTHR43329">
    <property type="entry name" value="EPOXIDE HYDROLASE"/>
    <property type="match status" value="1"/>
</dbReference>
<evidence type="ECO:0000259" key="2">
    <source>
        <dbReference type="Pfam" id="PF00561"/>
    </source>
</evidence>
<dbReference type="RefSeq" id="WP_330133541.1">
    <property type="nucleotide sequence ID" value="NZ_JAUTXY010000004.1"/>
</dbReference>
<proteinExistence type="predicted"/>
<protein>
    <submittedName>
        <fullName evidence="3">Alpha/beta hydrolase</fullName>
    </submittedName>
</protein>
<comment type="caution">
    <text evidence="3">The sequence shown here is derived from an EMBL/GenBank/DDBJ whole genome shotgun (WGS) entry which is preliminary data.</text>
</comment>
<keyword evidence="1 3" id="KW-0378">Hydrolase</keyword>
<dbReference type="InterPro" id="IPR000639">
    <property type="entry name" value="Epox_hydrolase-like"/>
</dbReference>
<evidence type="ECO:0000313" key="4">
    <source>
        <dbReference type="Proteomes" id="UP001336020"/>
    </source>
</evidence>
<reference evidence="3 4" key="1">
    <citation type="submission" date="2023-07" db="EMBL/GenBank/DDBJ databases">
        <authorList>
            <person name="Girao M."/>
            <person name="Carvalho M.F."/>
        </authorList>
    </citation>
    <scope>NUCLEOTIDE SEQUENCE [LARGE SCALE GENOMIC DNA]</scope>
    <source>
        <strain evidence="3 4">YIM65754</strain>
    </source>
</reference>
<dbReference type="EMBL" id="JAUTXY010000004">
    <property type="protein sequence ID" value="MEE2057864.1"/>
    <property type="molecule type" value="Genomic_DNA"/>
</dbReference>
<gene>
    <name evidence="3" type="ORF">Q7514_10050</name>
</gene>
<evidence type="ECO:0000313" key="3">
    <source>
        <dbReference type="EMBL" id="MEE2057864.1"/>
    </source>
</evidence>
<feature type="domain" description="AB hydrolase-1" evidence="2">
    <location>
        <begin position="22"/>
        <end position="303"/>
    </location>
</feature>
<dbReference type="Pfam" id="PF00561">
    <property type="entry name" value="Abhydrolase_1"/>
    <property type="match status" value="1"/>
</dbReference>
<dbReference type="SUPFAM" id="SSF53474">
    <property type="entry name" value="alpha/beta-Hydrolases"/>
    <property type="match status" value="1"/>
</dbReference>
<dbReference type="GO" id="GO:0016787">
    <property type="term" value="F:hydrolase activity"/>
    <property type="evidence" value="ECO:0007669"/>
    <property type="project" value="UniProtKB-KW"/>
</dbReference>
<organism evidence="3 4">
    <name type="scientific">Rhodococcus artemisiae</name>
    <dbReference type="NCBI Taxonomy" id="714159"/>
    <lineage>
        <taxon>Bacteria</taxon>
        <taxon>Bacillati</taxon>
        <taxon>Actinomycetota</taxon>
        <taxon>Actinomycetes</taxon>
        <taxon>Mycobacteriales</taxon>
        <taxon>Nocardiaceae</taxon>
        <taxon>Rhodococcus</taxon>
    </lineage>
</organism>
<sequence length="325" mass="36144">MPVRSVEVDGFTWNIHDEGVGPAVVMCHGFPGLGYSYRHQVETLAAAGYRAVAPDMPGYGRTDRPKAVEEYTNVAVADRLRRLLDALGIHQAVFVGHDFGAPVAWTMALRHTDRVAGLVLLAVPYAPDRLPARPSELYAAMARKHFLHLHYFQQPGVAEAELDPRAAEFLARVFFALSGEYRYLDIWSHPSEGHGYLDVLPAAPELPWGWLSAAELEHYANEFSRTGFGGGLSWYRAYDANWEASARYEGAPVEVPTLFVAGASDPVITMSGPHALERMRQTVPDLRGLHLLDGAGHFVQMERRREVDDLLLDFVADVNPRKRSE</sequence>
<dbReference type="InterPro" id="IPR000073">
    <property type="entry name" value="AB_hydrolase_1"/>
</dbReference>
<dbReference type="Proteomes" id="UP001336020">
    <property type="component" value="Unassembled WGS sequence"/>
</dbReference>